<dbReference type="SMART" id="SM00343">
    <property type="entry name" value="ZnF_C2HC"/>
    <property type="match status" value="3"/>
</dbReference>
<sequence length="157" mass="17749">MPVGGRRAYYTCGVRGHIRRDCPYGVGGRVPRPEQGKWQVLQVGCWVREPRRLKICWACGREGHLRWACPGPRQRVQVSPGEGAGPWRDPERPTTAKKRQVCWGCQKPGHIRRHCPLKGVEGRPVEVLDSPRLRPGNRPRGTGGCRGQPRARPRQQV</sequence>
<dbReference type="Proteomes" id="UP000694380">
    <property type="component" value="Unplaced"/>
</dbReference>
<reference evidence="4" key="2">
    <citation type="submission" date="2025-09" db="UniProtKB">
        <authorList>
            <consortium name="Ensembl"/>
        </authorList>
    </citation>
    <scope>IDENTIFICATION</scope>
</reference>
<feature type="region of interest" description="Disordered" evidence="2">
    <location>
        <begin position="126"/>
        <end position="157"/>
    </location>
</feature>
<evidence type="ECO:0000259" key="3">
    <source>
        <dbReference type="PROSITE" id="PS50158"/>
    </source>
</evidence>
<evidence type="ECO:0000313" key="4">
    <source>
        <dbReference type="Ensembl" id="ENSCPBP00000037711.1"/>
    </source>
</evidence>
<feature type="domain" description="CCHC-type" evidence="3">
    <location>
        <begin position="56"/>
        <end position="70"/>
    </location>
</feature>
<dbReference type="Gene3D" id="4.10.60.10">
    <property type="entry name" value="Zinc finger, CCHC-type"/>
    <property type="match status" value="2"/>
</dbReference>
<proteinExistence type="predicted"/>
<keyword evidence="5" id="KW-1185">Reference proteome</keyword>
<dbReference type="GO" id="GO:0008270">
    <property type="term" value="F:zinc ion binding"/>
    <property type="evidence" value="ECO:0007669"/>
    <property type="project" value="UniProtKB-KW"/>
</dbReference>
<keyword evidence="1" id="KW-0863">Zinc-finger</keyword>
<dbReference type="SUPFAM" id="SSF57756">
    <property type="entry name" value="Retrovirus zinc finger-like domains"/>
    <property type="match status" value="1"/>
</dbReference>
<dbReference type="GO" id="GO:0003676">
    <property type="term" value="F:nucleic acid binding"/>
    <property type="evidence" value="ECO:0007669"/>
    <property type="project" value="InterPro"/>
</dbReference>
<evidence type="ECO:0000256" key="1">
    <source>
        <dbReference type="PROSITE-ProRule" id="PRU00047"/>
    </source>
</evidence>
<keyword evidence="1" id="KW-0479">Metal-binding</keyword>
<accession>A0A8C3IQQ7</accession>
<evidence type="ECO:0000256" key="2">
    <source>
        <dbReference type="SAM" id="MobiDB-lite"/>
    </source>
</evidence>
<evidence type="ECO:0000313" key="5">
    <source>
        <dbReference type="Proteomes" id="UP000694380"/>
    </source>
</evidence>
<organism evidence="4 5">
    <name type="scientific">Chrysemys picta bellii</name>
    <name type="common">Western painted turtle</name>
    <name type="synonym">Emys bellii</name>
    <dbReference type="NCBI Taxonomy" id="8478"/>
    <lineage>
        <taxon>Eukaryota</taxon>
        <taxon>Metazoa</taxon>
        <taxon>Chordata</taxon>
        <taxon>Craniata</taxon>
        <taxon>Vertebrata</taxon>
        <taxon>Euteleostomi</taxon>
        <taxon>Archelosauria</taxon>
        <taxon>Testudinata</taxon>
        <taxon>Testudines</taxon>
        <taxon>Cryptodira</taxon>
        <taxon>Durocryptodira</taxon>
        <taxon>Testudinoidea</taxon>
        <taxon>Emydidae</taxon>
        <taxon>Chrysemys</taxon>
    </lineage>
</organism>
<dbReference type="Pfam" id="PF00098">
    <property type="entry name" value="zf-CCHC"/>
    <property type="match status" value="1"/>
</dbReference>
<dbReference type="InterPro" id="IPR036875">
    <property type="entry name" value="Znf_CCHC_sf"/>
</dbReference>
<keyword evidence="1" id="KW-0862">Zinc</keyword>
<reference evidence="4" key="1">
    <citation type="submission" date="2025-08" db="UniProtKB">
        <authorList>
            <consortium name="Ensembl"/>
        </authorList>
    </citation>
    <scope>IDENTIFICATION</scope>
</reference>
<feature type="region of interest" description="Disordered" evidence="2">
    <location>
        <begin position="74"/>
        <end position="95"/>
    </location>
</feature>
<dbReference type="Ensembl" id="ENSCPBT00000044220.1">
    <property type="protein sequence ID" value="ENSCPBP00000037711.1"/>
    <property type="gene ID" value="ENSCPBG00000026122.1"/>
</dbReference>
<dbReference type="InterPro" id="IPR001878">
    <property type="entry name" value="Znf_CCHC"/>
</dbReference>
<dbReference type="AlphaFoldDB" id="A0A8C3IQQ7"/>
<dbReference type="GeneTree" id="ENSGT00950000185044"/>
<protein>
    <recommendedName>
        <fullName evidence="3">CCHC-type domain-containing protein</fullName>
    </recommendedName>
</protein>
<dbReference type="PROSITE" id="PS50158">
    <property type="entry name" value="ZF_CCHC"/>
    <property type="match status" value="2"/>
</dbReference>
<feature type="domain" description="CCHC-type" evidence="3">
    <location>
        <begin position="102"/>
        <end position="116"/>
    </location>
</feature>
<name>A0A8C3IQQ7_CHRPI</name>
<dbReference type="OMA" id="GHLRWAC"/>